<feature type="compositionally biased region" description="Pro residues" evidence="1">
    <location>
        <begin position="18"/>
        <end position="28"/>
    </location>
</feature>
<feature type="compositionally biased region" description="Polar residues" evidence="1">
    <location>
        <begin position="1"/>
        <end position="10"/>
    </location>
</feature>
<evidence type="ECO:0000313" key="3">
    <source>
        <dbReference type="Proteomes" id="UP001465976"/>
    </source>
</evidence>
<feature type="compositionally biased region" description="Polar residues" evidence="1">
    <location>
        <begin position="33"/>
        <end position="50"/>
    </location>
</feature>
<name>A0ABR3EU15_9AGAR</name>
<dbReference type="EMBL" id="JBAHYK010001907">
    <property type="protein sequence ID" value="KAL0566407.1"/>
    <property type="molecule type" value="Genomic_DNA"/>
</dbReference>
<feature type="region of interest" description="Disordered" evidence="1">
    <location>
        <begin position="1"/>
        <end position="50"/>
    </location>
</feature>
<evidence type="ECO:0000256" key="1">
    <source>
        <dbReference type="SAM" id="MobiDB-lite"/>
    </source>
</evidence>
<proteinExistence type="predicted"/>
<dbReference type="Proteomes" id="UP001465976">
    <property type="component" value="Unassembled WGS sequence"/>
</dbReference>
<protein>
    <submittedName>
        <fullName evidence="2">Uncharacterized protein</fullName>
    </submittedName>
</protein>
<accession>A0ABR3EU15</accession>
<reference evidence="2 3" key="1">
    <citation type="submission" date="2024-02" db="EMBL/GenBank/DDBJ databases">
        <title>A draft genome for the cacao thread blight pathogen Marasmius crinis-equi.</title>
        <authorList>
            <person name="Cohen S.P."/>
            <person name="Baruah I.K."/>
            <person name="Amoako-Attah I."/>
            <person name="Bukari Y."/>
            <person name="Meinhardt L.W."/>
            <person name="Bailey B.A."/>
        </authorList>
    </citation>
    <scope>NUCLEOTIDE SEQUENCE [LARGE SCALE GENOMIC DNA]</scope>
    <source>
        <strain evidence="2 3">GH-76</strain>
    </source>
</reference>
<sequence>MKHDQTSANMMLTAPSPVSSPPVAPSPLPYSSNSTTLFQTEASRNQSQPPSWQPVLLICVRSSDLESLQVLSALTGSACNAELSDVFSAAAKLSLGLFGTAKSAKIPGFFLSNGTTPNSWHRLQLPHQTSQNMRTALLDP</sequence>
<comment type="caution">
    <text evidence="2">The sequence shown here is derived from an EMBL/GenBank/DDBJ whole genome shotgun (WGS) entry which is preliminary data.</text>
</comment>
<evidence type="ECO:0000313" key="2">
    <source>
        <dbReference type="EMBL" id="KAL0566407.1"/>
    </source>
</evidence>
<organism evidence="2 3">
    <name type="scientific">Marasmius crinis-equi</name>
    <dbReference type="NCBI Taxonomy" id="585013"/>
    <lineage>
        <taxon>Eukaryota</taxon>
        <taxon>Fungi</taxon>
        <taxon>Dikarya</taxon>
        <taxon>Basidiomycota</taxon>
        <taxon>Agaricomycotina</taxon>
        <taxon>Agaricomycetes</taxon>
        <taxon>Agaricomycetidae</taxon>
        <taxon>Agaricales</taxon>
        <taxon>Marasmiineae</taxon>
        <taxon>Marasmiaceae</taxon>
        <taxon>Marasmius</taxon>
    </lineage>
</organism>
<gene>
    <name evidence="2" type="ORF">V5O48_015606</name>
</gene>
<keyword evidence="3" id="KW-1185">Reference proteome</keyword>